<dbReference type="SMART" id="SM00399">
    <property type="entry name" value="ZnF_C4"/>
    <property type="match status" value="1"/>
</dbReference>
<dbReference type="Pfam" id="PF00105">
    <property type="entry name" value="zf-C4"/>
    <property type="match status" value="1"/>
</dbReference>
<reference evidence="13" key="1">
    <citation type="submission" date="2016-06" db="EMBL/GenBank/DDBJ databases">
        <authorList>
            <person name="Kjaerup R.B."/>
            <person name="Dalgaard T.S."/>
            <person name="Juul-Madsen H.R."/>
        </authorList>
    </citation>
    <scope>NUCLEOTIDE SEQUENCE</scope>
</reference>
<dbReference type="PROSITE" id="PS51030">
    <property type="entry name" value="NUCLEAR_REC_DBD_2"/>
    <property type="match status" value="1"/>
</dbReference>
<sequence length="385" mass="43580">MPTKIKIMFSFPGRILDIPCKVCGDFSSGKHYNIFACDGCAGFFKRSIRRNRQYVCKAKEEGSCIVDKTHRNQCRACRLTRCQEAGMNKDAVQHERGPRNSTLRRQQMSNFFSDARERMMVSPPCGGALDLAIPKPNLQRTSENPFALSHPGFWCNGYISLPKLPIPIPSINPPLVPHPSFVCEAAARLLFMNVQWTKSMPSLTSLPFADQLVLLEESWKELFILGAAQFLPITYLAQLIPDSGALERSERPESFMQNVQYFQELIISIRQFQADPHEYACLRAIVLFKTSFDKIGHSSSPSPTHVLSDPARISAVQDESQLTLNKYISTTHPEEPLRFGKMMLMIPNLRTVPGETIEELFFRKTIGNIPIVKIISDMYKTQFGL</sequence>
<dbReference type="GO" id="GO:0043565">
    <property type="term" value="F:sequence-specific DNA binding"/>
    <property type="evidence" value="ECO:0007669"/>
    <property type="project" value="InterPro"/>
</dbReference>
<dbReference type="InterPro" id="IPR001628">
    <property type="entry name" value="Znf_hrmn_rcpt"/>
</dbReference>
<keyword evidence="3 10" id="KW-0863">Zinc-finger</keyword>
<dbReference type="GO" id="GO:0003700">
    <property type="term" value="F:DNA-binding transcription factor activity"/>
    <property type="evidence" value="ECO:0007669"/>
    <property type="project" value="InterPro"/>
</dbReference>
<dbReference type="CDD" id="cd07163">
    <property type="entry name" value="NR_DBD_TLX"/>
    <property type="match status" value="1"/>
</dbReference>
<evidence type="ECO:0000313" key="13">
    <source>
        <dbReference type="EMBL" id="AQN67833.1"/>
    </source>
</evidence>
<dbReference type="PROSITE" id="PS00031">
    <property type="entry name" value="NUCLEAR_REC_DBD_1"/>
    <property type="match status" value="1"/>
</dbReference>
<proteinExistence type="inferred from homology"/>
<dbReference type="GO" id="GO:0032502">
    <property type="term" value="P:developmental process"/>
    <property type="evidence" value="ECO:0007669"/>
    <property type="project" value="UniProtKB-ARBA"/>
</dbReference>
<dbReference type="OrthoDB" id="10045640at2759"/>
<keyword evidence="2 10" id="KW-0479">Metal-binding</keyword>
<keyword evidence="4 10" id="KW-0862">Zinc</keyword>
<accession>A0A1S5UZQ4</accession>
<dbReference type="SMART" id="SM00430">
    <property type="entry name" value="HOLI"/>
    <property type="match status" value="1"/>
</dbReference>
<dbReference type="PRINTS" id="PR00398">
    <property type="entry name" value="STRDHORMONER"/>
</dbReference>
<evidence type="ECO:0000256" key="1">
    <source>
        <dbReference type="ARBA" id="ARBA00004123"/>
    </source>
</evidence>
<dbReference type="FunFam" id="3.30.50.10:FF:000019">
    <property type="entry name" value="Nuclear receptor subfamily 2 group E member"/>
    <property type="match status" value="1"/>
</dbReference>
<keyword evidence="9 10" id="KW-0539">Nucleus</keyword>
<evidence type="ECO:0000256" key="9">
    <source>
        <dbReference type="ARBA" id="ARBA00023242"/>
    </source>
</evidence>
<evidence type="ECO:0000256" key="4">
    <source>
        <dbReference type="ARBA" id="ARBA00022833"/>
    </source>
</evidence>
<dbReference type="EMBL" id="KX373874">
    <property type="protein sequence ID" value="AQN67833.1"/>
    <property type="molecule type" value="Genomic_DNA"/>
</dbReference>
<keyword evidence="6 10" id="KW-0238">DNA-binding</keyword>
<feature type="domain" description="NR LBD" evidence="12">
    <location>
        <begin position="134"/>
        <end position="382"/>
    </location>
</feature>
<comment type="subcellular location">
    <subcellularLocation>
        <location evidence="1 10">Nucleus</location>
    </subcellularLocation>
</comment>
<evidence type="ECO:0000256" key="6">
    <source>
        <dbReference type="ARBA" id="ARBA00023125"/>
    </source>
</evidence>
<name>A0A1S5UZQ4_LEPDE</name>
<protein>
    <recommendedName>
        <fullName evidence="14">Tailless</fullName>
    </recommendedName>
</protein>
<dbReference type="InterPro" id="IPR000536">
    <property type="entry name" value="Nucl_hrmn_rcpt_lig-bd"/>
</dbReference>
<evidence type="ECO:0000259" key="11">
    <source>
        <dbReference type="PROSITE" id="PS51030"/>
    </source>
</evidence>
<dbReference type="Gene3D" id="1.10.565.10">
    <property type="entry name" value="Retinoid X Receptor"/>
    <property type="match status" value="1"/>
</dbReference>
<evidence type="ECO:0000256" key="5">
    <source>
        <dbReference type="ARBA" id="ARBA00023015"/>
    </source>
</evidence>
<dbReference type="PANTHER" id="PTHR24083">
    <property type="entry name" value="NUCLEAR HORMONE RECEPTOR"/>
    <property type="match status" value="1"/>
</dbReference>
<dbReference type="InterPro" id="IPR035500">
    <property type="entry name" value="NHR-like_dom_sf"/>
</dbReference>
<dbReference type="SUPFAM" id="SSF57716">
    <property type="entry name" value="Glucocorticoid receptor-like (DNA-binding domain)"/>
    <property type="match status" value="1"/>
</dbReference>
<evidence type="ECO:0000256" key="3">
    <source>
        <dbReference type="ARBA" id="ARBA00022771"/>
    </source>
</evidence>
<comment type="similarity">
    <text evidence="10">Belongs to the nuclear hormone receptor family.</text>
</comment>
<dbReference type="InterPro" id="IPR050274">
    <property type="entry name" value="Nuclear_hormone_rcpt_NR2"/>
</dbReference>
<dbReference type="Gene3D" id="3.30.50.10">
    <property type="entry name" value="Erythroid Transcription Factor GATA-1, subunit A"/>
    <property type="match status" value="1"/>
</dbReference>
<dbReference type="GO" id="GO:0008270">
    <property type="term" value="F:zinc ion binding"/>
    <property type="evidence" value="ECO:0007669"/>
    <property type="project" value="UniProtKB-KW"/>
</dbReference>
<dbReference type="InterPro" id="IPR013088">
    <property type="entry name" value="Znf_NHR/GATA"/>
</dbReference>
<dbReference type="PRINTS" id="PR00047">
    <property type="entry name" value="STROIDFINGER"/>
</dbReference>
<evidence type="ECO:0000256" key="7">
    <source>
        <dbReference type="ARBA" id="ARBA00023163"/>
    </source>
</evidence>
<evidence type="ECO:0000256" key="10">
    <source>
        <dbReference type="RuleBase" id="RU004334"/>
    </source>
</evidence>
<keyword evidence="5 10" id="KW-0805">Transcription regulation</keyword>
<keyword evidence="7 10" id="KW-0804">Transcription</keyword>
<evidence type="ECO:0000259" key="12">
    <source>
        <dbReference type="PROSITE" id="PS51843"/>
    </source>
</evidence>
<dbReference type="GO" id="GO:0000122">
    <property type="term" value="P:negative regulation of transcription by RNA polymerase II"/>
    <property type="evidence" value="ECO:0007669"/>
    <property type="project" value="UniProtKB-ARBA"/>
</dbReference>
<dbReference type="AlphaFoldDB" id="A0A1S5UZQ4"/>
<dbReference type="InterPro" id="IPR001723">
    <property type="entry name" value="Nuclear_hrmn_rcpt"/>
</dbReference>
<feature type="domain" description="Nuclear receptor" evidence="11">
    <location>
        <begin position="17"/>
        <end position="94"/>
    </location>
</feature>
<evidence type="ECO:0008006" key="14">
    <source>
        <dbReference type="Google" id="ProtNLM"/>
    </source>
</evidence>
<dbReference type="PROSITE" id="PS51843">
    <property type="entry name" value="NR_LBD"/>
    <property type="match status" value="1"/>
</dbReference>
<evidence type="ECO:0000256" key="2">
    <source>
        <dbReference type="ARBA" id="ARBA00022723"/>
    </source>
</evidence>
<dbReference type="GO" id="GO:0005634">
    <property type="term" value="C:nucleus"/>
    <property type="evidence" value="ECO:0007669"/>
    <property type="project" value="UniProtKB-SubCell"/>
</dbReference>
<organism evidence="13">
    <name type="scientific">Leptinotarsa decemlineata</name>
    <name type="common">Colorado potato beetle</name>
    <name type="synonym">Doryphora decemlineata</name>
    <dbReference type="NCBI Taxonomy" id="7539"/>
    <lineage>
        <taxon>Eukaryota</taxon>
        <taxon>Metazoa</taxon>
        <taxon>Ecdysozoa</taxon>
        <taxon>Arthropoda</taxon>
        <taxon>Hexapoda</taxon>
        <taxon>Insecta</taxon>
        <taxon>Pterygota</taxon>
        <taxon>Neoptera</taxon>
        <taxon>Endopterygota</taxon>
        <taxon>Coleoptera</taxon>
        <taxon>Polyphaga</taxon>
        <taxon>Cucujiformia</taxon>
        <taxon>Chrysomeloidea</taxon>
        <taxon>Chrysomelidae</taxon>
        <taxon>Chrysomelinae</taxon>
        <taxon>Doryphorini</taxon>
        <taxon>Leptinotarsa</taxon>
    </lineage>
</organism>
<dbReference type="Pfam" id="PF00104">
    <property type="entry name" value="Hormone_recep"/>
    <property type="match status" value="1"/>
</dbReference>
<keyword evidence="8 10" id="KW-0675">Receptor</keyword>
<evidence type="ECO:0000256" key="8">
    <source>
        <dbReference type="ARBA" id="ARBA00023170"/>
    </source>
</evidence>
<dbReference type="SUPFAM" id="SSF48508">
    <property type="entry name" value="Nuclear receptor ligand-binding domain"/>
    <property type="match status" value="1"/>
</dbReference>